<sequence>MCVERNSRRREQVTTHLNTHHREFGLINVLRIYCYRHVGLQGTECTSPRRAGSSRSRRETDSVVLRSRNRPVAFCVSVEFGRRVWLSAVSSTLLYKVERARTIRSAWCTRSDA</sequence>
<proteinExistence type="predicted"/>
<comment type="caution">
    <text evidence="1">The sequence shown here is derived from an EMBL/GenBank/DDBJ whole genome shotgun (WGS) entry which is preliminary data.</text>
</comment>
<name>A0A4C1V7C7_EUMVA</name>
<gene>
    <name evidence="1" type="ORF">EVAR_21832_1</name>
</gene>
<dbReference type="Proteomes" id="UP000299102">
    <property type="component" value="Unassembled WGS sequence"/>
</dbReference>
<dbReference type="AlphaFoldDB" id="A0A4C1V7C7"/>
<evidence type="ECO:0000313" key="1">
    <source>
        <dbReference type="EMBL" id="GBP34768.1"/>
    </source>
</evidence>
<dbReference type="EMBL" id="BGZK01000294">
    <property type="protein sequence ID" value="GBP34768.1"/>
    <property type="molecule type" value="Genomic_DNA"/>
</dbReference>
<reference evidence="1 2" key="1">
    <citation type="journal article" date="2019" name="Commun. Biol.">
        <title>The bagworm genome reveals a unique fibroin gene that provides high tensile strength.</title>
        <authorList>
            <person name="Kono N."/>
            <person name="Nakamura H."/>
            <person name="Ohtoshi R."/>
            <person name="Tomita M."/>
            <person name="Numata K."/>
            <person name="Arakawa K."/>
        </authorList>
    </citation>
    <scope>NUCLEOTIDE SEQUENCE [LARGE SCALE GENOMIC DNA]</scope>
</reference>
<protein>
    <submittedName>
        <fullName evidence="1">Uncharacterized protein</fullName>
    </submittedName>
</protein>
<organism evidence="1 2">
    <name type="scientific">Eumeta variegata</name>
    <name type="common">Bagworm moth</name>
    <name type="synonym">Eumeta japonica</name>
    <dbReference type="NCBI Taxonomy" id="151549"/>
    <lineage>
        <taxon>Eukaryota</taxon>
        <taxon>Metazoa</taxon>
        <taxon>Ecdysozoa</taxon>
        <taxon>Arthropoda</taxon>
        <taxon>Hexapoda</taxon>
        <taxon>Insecta</taxon>
        <taxon>Pterygota</taxon>
        <taxon>Neoptera</taxon>
        <taxon>Endopterygota</taxon>
        <taxon>Lepidoptera</taxon>
        <taxon>Glossata</taxon>
        <taxon>Ditrysia</taxon>
        <taxon>Tineoidea</taxon>
        <taxon>Psychidae</taxon>
        <taxon>Oiketicinae</taxon>
        <taxon>Eumeta</taxon>
    </lineage>
</organism>
<keyword evidence="2" id="KW-1185">Reference proteome</keyword>
<accession>A0A4C1V7C7</accession>
<evidence type="ECO:0000313" key="2">
    <source>
        <dbReference type="Proteomes" id="UP000299102"/>
    </source>
</evidence>